<dbReference type="InterPro" id="IPR013762">
    <property type="entry name" value="Integrase-like_cat_sf"/>
</dbReference>
<evidence type="ECO:0000313" key="7">
    <source>
        <dbReference type="EMBL" id="REE84571.1"/>
    </source>
</evidence>
<evidence type="ECO:0000256" key="2">
    <source>
        <dbReference type="ARBA" id="ARBA00023125"/>
    </source>
</evidence>
<evidence type="ECO:0000313" key="8">
    <source>
        <dbReference type="Proteomes" id="UP000256304"/>
    </source>
</evidence>
<keyword evidence="8" id="KW-1185">Reference proteome</keyword>
<dbReference type="Gene3D" id="1.10.150.130">
    <property type="match status" value="1"/>
</dbReference>
<sequence>MKVQTIQTGTGKRYIVLDNNYKVIEPVLKYLKYLDSLERSPYTLKTYAHFLKIYCEFLEKNRLTVYSIFEAKQGAIEILVDYIGWLKGNNTQSNIKVFRRNRKTRSNATINNMLVAVQGMYTFLANNKEIPKVEFYKEKMGTIKSYKGFLHETTKKSTTRENILKLKTVQDESYEFITREQYNILYKACNNRRDKLIIALMFECGLRIGEVIGLHIEDCKPQDGSIYITHRENLPNDARVKNHSEGVAFMPDYVISLLIDYLTEDILDVHNDMLFVNLYRGNIGEAIKVNTVEDLFKRLSLISGIKVNPHMLRHGFATERKKSGLDLMSLKELLRHNLIQSTMIYTHVTNEDKRDMAIEFYESKQESAEYMKRFTQEVTVR</sequence>
<dbReference type="InterPro" id="IPR011010">
    <property type="entry name" value="DNA_brk_join_enz"/>
</dbReference>
<protein>
    <submittedName>
        <fullName evidence="7">Integrase/recombinase XerD</fullName>
    </submittedName>
</protein>
<dbReference type="RefSeq" id="WP_116189610.1">
    <property type="nucleotide sequence ID" value="NZ_QTTN01000014.1"/>
</dbReference>
<dbReference type="SUPFAM" id="SSF56349">
    <property type="entry name" value="DNA breaking-rejoining enzymes"/>
    <property type="match status" value="1"/>
</dbReference>
<dbReference type="InterPro" id="IPR002104">
    <property type="entry name" value="Integrase_catalytic"/>
</dbReference>
<dbReference type="PROSITE" id="PS51900">
    <property type="entry name" value="CB"/>
    <property type="match status" value="1"/>
</dbReference>
<name>A0A3D9S347_9BACL</name>
<organism evidence="7 8">
    <name type="scientific">Paenibacillus taihuensis</name>
    <dbReference type="NCBI Taxonomy" id="1156355"/>
    <lineage>
        <taxon>Bacteria</taxon>
        <taxon>Bacillati</taxon>
        <taxon>Bacillota</taxon>
        <taxon>Bacilli</taxon>
        <taxon>Bacillales</taxon>
        <taxon>Paenibacillaceae</taxon>
        <taxon>Paenibacillus</taxon>
    </lineage>
</organism>
<dbReference type="OrthoDB" id="9803188at2"/>
<gene>
    <name evidence="7" type="ORF">A8990_114106</name>
</gene>
<dbReference type="PROSITE" id="PS51898">
    <property type="entry name" value="TYR_RECOMBINASE"/>
    <property type="match status" value="1"/>
</dbReference>
<feature type="domain" description="Core-binding (CB)" evidence="6">
    <location>
        <begin position="21"/>
        <end position="125"/>
    </location>
</feature>
<evidence type="ECO:0000256" key="3">
    <source>
        <dbReference type="ARBA" id="ARBA00023172"/>
    </source>
</evidence>
<evidence type="ECO:0000256" key="1">
    <source>
        <dbReference type="ARBA" id="ARBA00008857"/>
    </source>
</evidence>
<dbReference type="PANTHER" id="PTHR30349:SF41">
    <property type="entry name" value="INTEGRASE_RECOMBINASE PROTEIN MJ0367-RELATED"/>
    <property type="match status" value="1"/>
</dbReference>
<dbReference type="GO" id="GO:0006310">
    <property type="term" value="P:DNA recombination"/>
    <property type="evidence" value="ECO:0007669"/>
    <property type="project" value="UniProtKB-KW"/>
</dbReference>
<accession>A0A3D9S347</accession>
<dbReference type="EMBL" id="QTTN01000014">
    <property type="protein sequence ID" value="REE84571.1"/>
    <property type="molecule type" value="Genomic_DNA"/>
</dbReference>
<dbReference type="Pfam" id="PF00589">
    <property type="entry name" value="Phage_integrase"/>
    <property type="match status" value="1"/>
</dbReference>
<comment type="caution">
    <text evidence="7">The sequence shown here is derived from an EMBL/GenBank/DDBJ whole genome shotgun (WGS) entry which is preliminary data.</text>
</comment>
<dbReference type="Gene3D" id="1.10.443.10">
    <property type="entry name" value="Intergrase catalytic core"/>
    <property type="match status" value="1"/>
</dbReference>
<dbReference type="PANTHER" id="PTHR30349">
    <property type="entry name" value="PHAGE INTEGRASE-RELATED"/>
    <property type="match status" value="1"/>
</dbReference>
<keyword evidence="3" id="KW-0233">DNA recombination</keyword>
<dbReference type="InterPro" id="IPR050090">
    <property type="entry name" value="Tyrosine_recombinase_XerCD"/>
</dbReference>
<dbReference type="GO" id="GO:0015074">
    <property type="term" value="P:DNA integration"/>
    <property type="evidence" value="ECO:0007669"/>
    <property type="project" value="InterPro"/>
</dbReference>
<evidence type="ECO:0000256" key="4">
    <source>
        <dbReference type="PROSITE-ProRule" id="PRU01248"/>
    </source>
</evidence>
<feature type="domain" description="Tyr recombinase" evidence="5">
    <location>
        <begin position="172"/>
        <end position="358"/>
    </location>
</feature>
<dbReference type="AlphaFoldDB" id="A0A3D9S347"/>
<dbReference type="Proteomes" id="UP000256304">
    <property type="component" value="Unassembled WGS sequence"/>
</dbReference>
<dbReference type="InterPro" id="IPR044068">
    <property type="entry name" value="CB"/>
</dbReference>
<dbReference type="GO" id="GO:0003677">
    <property type="term" value="F:DNA binding"/>
    <property type="evidence" value="ECO:0007669"/>
    <property type="project" value="UniProtKB-UniRule"/>
</dbReference>
<dbReference type="InterPro" id="IPR010998">
    <property type="entry name" value="Integrase_recombinase_N"/>
</dbReference>
<reference evidence="7 8" key="1">
    <citation type="submission" date="2018-08" db="EMBL/GenBank/DDBJ databases">
        <title>Genomic Encyclopedia of Type Strains, Phase III (KMG-III): the genomes of soil and plant-associated and newly described type strains.</title>
        <authorList>
            <person name="Whitman W."/>
        </authorList>
    </citation>
    <scope>NUCLEOTIDE SEQUENCE [LARGE SCALE GENOMIC DNA]</scope>
    <source>
        <strain evidence="7 8">CGMCC 1.10966</strain>
    </source>
</reference>
<comment type="similarity">
    <text evidence="1">Belongs to the 'phage' integrase family.</text>
</comment>
<keyword evidence="2 4" id="KW-0238">DNA-binding</keyword>
<proteinExistence type="inferred from homology"/>
<evidence type="ECO:0000259" key="5">
    <source>
        <dbReference type="PROSITE" id="PS51898"/>
    </source>
</evidence>
<evidence type="ECO:0000259" key="6">
    <source>
        <dbReference type="PROSITE" id="PS51900"/>
    </source>
</evidence>